<dbReference type="CDD" id="cd11040">
    <property type="entry name" value="CYP7_CYP8-like"/>
    <property type="match status" value="1"/>
</dbReference>
<dbReference type="PRINTS" id="PR00465">
    <property type="entry name" value="EP450IV"/>
</dbReference>
<dbReference type="InterPro" id="IPR050529">
    <property type="entry name" value="CYP450_sterol_14alpha_dmase"/>
</dbReference>
<keyword evidence="4 6" id="KW-0479">Metal-binding</keyword>
<dbReference type="InterPro" id="IPR002403">
    <property type="entry name" value="Cyt_P450_E_grp-IV"/>
</dbReference>
<evidence type="ECO:0000313" key="9">
    <source>
        <dbReference type="Proteomes" id="UP000315522"/>
    </source>
</evidence>
<dbReference type="Gene3D" id="1.10.630.10">
    <property type="entry name" value="Cytochrome P450"/>
    <property type="match status" value="1"/>
</dbReference>
<comment type="cofactor">
    <cofactor evidence="1 6">
        <name>heme</name>
        <dbReference type="ChEBI" id="CHEBI:30413"/>
    </cofactor>
</comment>
<keyword evidence="9" id="KW-1185">Reference proteome</keyword>
<keyword evidence="7" id="KW-0472">Membrane</keyword>
<dbReference type="PANTHER" id="PTHR24304:SF2">
    <property type="entry name" value="24-HYDROXYCHOLESTEROL 7-ALPHA-HYDROXYLASE"/>
    <property type="match status" value="1"/>
</dbReference>
<protein>
    <submittedName>
        <fullName evidence="8">Prostacyclin synthase</fullName>
    </submittedName>
</protein>
<keyword evidence="7" id="KW-0812">Transmembrane</keyword>
<accession>A0A559M664</accession>
<dbReference type="InterPro" id="IPR036396">
    <property type="entry name" value="Cyt_P450_sf"/>
</dbReference>
<keyword evidence="3 6" id="KW-0349">Heme</keyword>
<dbReference type="GO" id="GO:0005506">
    <property type="term" value="F:iron ion binding"/>
    <property type="evidence" value="ECO:0007669"/>
    <property type="project" value="InterPro"/>
</dbReference>
<dbReference type="InterPro" id="IPR001128">
    <property type="entry name" value="Cyt_P450"/>
</dbReference>
<evidence type="ECO:0000256" key="7">
    <source>
        <dbReference type="SAM" id="Phobius"/>
    </source>
</evidence>
<comment type="caution">
    <text evidence="8">The sequence shown here is derived from an EMBL/GenBank/DDBJ whole genome shotgun (WGS) entry which is preliminary data.</text>
</comment>
<keyword evidence="7" id="KW-1133">Transmembrane helix</keyword>
<reference evidence="8 9" key="1">
    <citation type="submission" date="2018-05" db="EMBL/GenBank/DDBJ databases">
        <title>Genome sequencing and assembly of the regulated plant pathogen Lachnellula willkommii and related sister species for the development of diagnostic species identification markers.</title>
        <authorList>
            <person name="Giroux E."/>
            <person name="Bilodeau G."/>
        </authorList>
    </citation>
    <scope>NUCLEOTIDE SEQUENCE [LARGE SCALE GENOMIC DNA]</scope>
    <source>
        <strain evidence="8 9">CBS 172.35</strain>
    </source>
</reference>
<comment type="similarity">
    <text evidence="2">Belongs to the cytochrome P450 family.</text>
</comment>
<feature type="transmembrane region" description="Helical" evidence="7">
    <location>
        <begin position="12"/>
        <end position="32"/>
    </location>
</feature>
<keyword evidence="5 6" id="KW-0408">Iron</keyword>
<dbReference type="Pfam" id="PF00067">
    <property type="entry name" value="p450"/>
    <property type="match status" value="1"/>
</dbReference>
<evidence type="ECO:0000256" key="4">
    <source>
        <dbReference type="ARBA" id="ARBA00022723"/>
    </source>
</evidence>
<evidence type="ECO:0000256" key="1">
    <source>
        <dbReference type="ARBA" id="ARBA00001971"/>
    </source>
</evidence>
<evidence type="ECO:0000256" key="5">
    <source>
        <dbReference type="ARBA" id="ARBA00023004"/>
    </source>
</evidence>
<dbReference type="GO" id="GO:0020037">
    <property type="term" value="F:heme binding"/>
    <property type="evidence" value="ECO:0007669"/>
    <property type="project" value="InterPro"/>
</dbReference>
<evidence type="ECO:0000313" key="8">
    <source>
        <dbReference type="EMBL" id="TVY88440.1"/>
    </source>
</evidence>
<dbReference type="Proteomes" id="UP000315522">
    <property type="component" value="Unassembled WGS sequence"/>
</dbReference>
<organism evidence="8 9">
    <name type="scientific">Lachnellula willkommii</name>
    <dbReference type="NCBI Taxonomy" id="215461"/>
    <lineage>
        <taxon>Eukaryota</taxon>
        <taxon>Fungi</taxon>
        <taxon>Dikarya</taxon>
        <taxon>Ascomycota</taxon>
        <taxon>Pezizomycotina</taxon>
        <taxon>Leotiomycetes</taxon>
        <taxon>Helotiales</taxon>
        <taxon>Lachnaceae</taxon>
        <taxon>Lachnellula</taxon>
    </lineage>
</organism>
<dbReference type="AlphaFoldDB" id="A0A559M664"/>
<dbReference type="EMBL" id="QGML01001731">
    <property type="protein sequence ID" value="TVY88440.1"/>
    <property type="molecule type" value="Genomic_DNA"/>
</dbReference>
<dbReference type="GO" id="GO:0016705">
    <property type="term" value="F:oxidoreductase activity, acting on paired donors, with incorporation or reduction of molecular oxygen"/>
    <property type="evidence" value="ECO:0007669"/>
    <property type="project" value="InterPro"/>
</dbReference>
<feature type="binding site" description="axial binding residue" evidence="6">
    <location>
        <position position="456"/>
    </location>
    <ligand>
        <name>heme</name>
        <dbReference type="ChEBI" id="CHEBI:30413"/>
    </ligand>
    <ligandPart>
        <name>Fe</name>
        <dbReference type="ChEBI" id="CHEBI:18248"/>
    </ligandPart>
</feature>
<proteinExistence type="inferred from homology"/>
<sequence>MSPAAIVDFFYQNSAVCLGAGAISLLVVWRIWKFSIIPFLYPNDPKEFPCWIPFLGHSVGFFVNSYKLLDQGSQYFGYTREPYALTIAGQSIYVLTHPDDVRDLYRATTTLSWDGFVIDIYRWIGISSSAMEVLWKRPTEEQKSKNPARNLPPNDMVVEYQRRQLRPGTHLDQMAKLFIENIDRAVSWPNISGNRQFVCSSSPDSVTVSLMDWTAHVFINTVHKLYWGEKLMEFTPSVFDSFRKWEETNWKYVFQLPHFLSKDMHEAKNNLIDAFEAYFLQPKEERQNVAWFVSMAESETRDIGLSERDMAKMHMLQQWGINGNMHKVTFWMIAYLVHNPELYQTIRTETAAGIIDNAPNITFLTEKCPRLEAVFLEVLRLTIASSLMRYVNAPTVIGGKTLRRGRNVMAPYRQLHLNADVWGHNAHDFDPERFLKNPSLAKHPSFRPFGGGHNLCPGRFLARQAIFAFVALLISRFDVSLADVGAGPQPFPRHDESKPAIGTLAPRREDKVFLDISPRIKKA</sequence>
<dbReference type="SUPFAM" id="SSF48264">
    <property type="entry name" value="Cytochrome P450"/>
    <property type="match status" value="1"/>
</dbReference>
<evidence type="ECO:0000256" key="3">
    <source>
        <dbReference type="ARBA" id="ARBA00022617"/>
    </source>
</evidence>
<evidence type="ECO:0000256" key="2">
    <source>
        <dbReference type="ARBA" id="ARBA00010617"/>
    </source>
</evidence>
<name>A0A559M664_9HELO</name>
<evidence type="ECO:0000256" key="6">
    <source>
        <dbReference type="PIRSR" id="PIRSR602403-1"/>
    </source>
</evidence>
<dbReference type="GO" id="GO:0008395">
    <property type="term" value="F:steroid hydroxylase activity"/>
    <property type="evidence" value="ECO:0007669"/>
    <property type="project" value="TreeGrafter"/>
</dbReference>
<dbReference type="PANTHER" id="PTHR24304">
    <property type="entry name" value="CYTOCHROME P450 FAMILY 7"/>
    <property type="match status" value="1"/>
</dbReference>
<gene>
    <name evidence="8" type="primary">ptgis</name>
    <name evidence="8" type="ORF">LAWI1_G005191</name>
</gene>